<evidence type="ECO:0000313" key="2">
    <source>
        <dbReference type="EMBL" id="NUZ06572.1"/>
    </source>
</evidence>
<accession>A0A7Y6TX01</accession>
<proteinExistence type="predicted"/>
<name>A0A7Y6TX01_9BURK</name>
<comment type="caution">
    <text evidence="2">The sequence shown here is derived from an EMBL/GenBank/DDBJ whole genome shotgun (WGS) entry which is preliminary data.</text>
</comment>
<keyword evidence="3" id="KW-1185">Reference proteome</keyword>
<dbReference type="Proteomes" id="UP000529637">
    <property type="component" value="Unassembled WGS sequence"/>
</dbReference>
<dbReference type="AlphaFoldDB" id="A0A7Y6TX01"/>
<dbReference type="EMBL" id="JABWMJ010000005">
    <property type="protein sequence ID" value="NUZ06572.1"/>
    <property type="molecule type" value="Genomic_DNA"/>
</dbReference>
<reference evidence="2 3" key="1">
    <citation type="submission" date="2020-06" db="EMBL/GenBank/DDBJ databases">
        <title>Schlegella sp. ID0723 isolated from air conditioner.</title>
        <authorList>
            <person name="Kim D.Y."/>
            <person name="Kim D.-U."/>
        </authorList>
    </citation>
    <scope>NUCLEOTIDE SEQUENCE [LARGE SCALE GENOMIC DNA]</scope>
    <source>
        <strain evidence="2 3">ID0723</strain>
    </source>
</reference>
<evidence type="ECO:0000313" key="3">
    <source>
        <dbReference type="Proteomes" id="UP000529637"/>
    </source>
</evidence>
<feature type="signal peptide" evidence="1">
    <location>
        <begin position="1"/>
        <end position="24"/>
    </location>
</feature>
<evidence type="ECO:0000256" key="1">
    <source>
        <dbReference type="SAM" id="SignalP"/>
    </source>
</evidence>
<protein>
    <recommendedName>
        <fullName evidence="4">DUF4230 domain-containing protein</fullName>
    </recommendedName>
</protein>
<feature type="chain" id="PRO_5030763762" description="DUF4230 domain-containing protein" evidence="1">
    <location>
        <begin position="25"/>
        <end position="231"/>
    </location>
</feature>
<evidence type="ECO:0008006" key="4">
    <source>
        <dbReference type="Google" id="ProtNLM"/>
    </source>
</evidence>
<organism evidence="2 3">
    <name type="scientific">Piscinibacter koreensis</name>
    <dbReference type="NCBI Taxonomy" id="2742824"/>
    <lineage>
        <taxon>Bacteria</taxon>
        <taxon>Pseudomonadati</taxon>
        <taxon>Pseudomonadota</taxon>
        <taxon>Betaproteobacteria</taxon>
        <taxon>Burkholderiales</taxon>
        <taxon>Sphaerotilaceae</taxon>
        <taxon>Piscinibacter</taxon>
    </lineage>
</organism>
<gene>
    <name evidence="2" type="ORF">HQN59_12450</name>
</gene>
<keyword evidence="1" id="KW-0732">Signal</keyword>
<sequence>MKKRVLATVVVVALAAAAALGLNAYRDARGKWLEAQTRIDELQKVVTSTRDFVVGQTRYTDYLAAGKNALSSQSRFLAATVTRKERHLQTVERSWLGLKGKGAVVTSYTAQYHFGFDMGPNDYHLALEGNEIVVSVTPPVLVGTPAVSDLQHEVLADGWFVDGQEAALRMYEGASERAMQQGRAMASDAAIVALCEKNLAAFLRAFLAKQPGVRHVPAVRVVYRQAKSAPG</sequence>
<dbReference type="RefSeq" id="WP_176069419.1">
    <property type="nucleotide sequence ID" value="NZ_JABWMJ010000005.1"/>
</dbReference>